<comment type="caution">
    <text evidence="7">The sequence shown here is derived from an EMBL/GenBank/DDBJ whole genome shotgun (WGS) entry which is preliminary data.</text>
</comment>
<dbReference type="GO" id="GO:1904380">
    <property type="term" value="P:endoplasmic reticulum mannose trimming"/>
    <property type="evidence" value="ECO:0007669"/>
    <property type="project" value="InterPro"/>
</dbReference>
<keyword evidence="5" id="KW-0106">Calcium</keyword>
<keyword evidence="8" id="KW-1185">Reference proteome</keyword>
<sequence length="355" mass="41181">KKKKKYPKVKRIKKKKKNLKCAGDRIYPIFTNLSPSGFPYQQINLQTGAVNKQTLTTNPAIVGTAIIEFGCLSYLTGDMKYYNAAKKNLQLLKNAQSSIGFVGSTINLTATSSQHLWLATDTHIDAGIDSYYEYLLKCWKLFADNDCLQWWNDALYSITTYLSYYQSQNLWFIIANMNTGKIVRNGYEYDLYAAYFAAELALAGEMELAEANQNANWEMWEQYDIEPGVYDFLLHIPTNRKYDLNPENFESNYYMYVFTNNTMYYNRAVEYFNDIVTYCKCNTDCVGYSALRDVILKSRQNSCPSYFFAESMKYLYLTFLHNVTITQGVDTGFNFNDYIFNTEAHPVPKKWGNLF</sequence>
<dbReference type="GO" id="GO:0005975">
    <property type="term" value="P:carbohydrate metabolic process"/>
    <property type="evidence" value="ECO:0007669"/>
    <property type="project" value="InterPro"/>
</dbReference>
<dbReference type="PANTHER" id="PTHR45679:SF6">
    <property type="entry name" value="ER DEGRADATION-ENHANCING ALPHA-MANNOSIDASE-LIKE PROTEIN 2"/>
    <property type="match status" value="1"/>
</dbReference>
<comment type="cofactor">
    <cofactor evidence="5">
        <name>Ca(2+)</name>
        <dbReference type="ChEBI" id="CHEBI:29108"/>
    </cofactor>
</comment>
<dbReference type="PRINTS" id="PR00747">
    <property type="entry name" value="GLYHDRLASE47"/>
</dbReference>
<comment type="similarity">
    <text evidence="2 6">Belongs to the glycosyl hydrolase 47 family.</text>
</comment>
<evidence type="ECO:0000256" key="6">
    <source>
        <dbReference type="RuleBase" id="RU361193"/>
    </source>
</evidence>
<keyword evidence="6" id="KW-0326">Glycosidase</keyword>
<reference evidence="7 8" key="1">
    <citation type="journal article" date="2013" name="Curr. Biol.">
        <title>The Genome of the Foraminiferan Reticulomyxa filosa.</title>
        <authorList>
            <person name="Glockner G."/>
            <person name="Hulsmann N."/>
            <person name="Schleicher M."/>
            <person name="Noegel A.A."/>
            <person name="Eichinger L."/>
            <person name="Gallinger C."/>
            <person name="Pawlowski J."/>
            <person name="Sierra R."/>
            <person name="Euteneuer U."/>
            <person name="Pillet L."/>
            <person name="Moustafa A."/>
            <person name="Platzer M."/>
            <person name="Groth M."/>
            <person name="Szafranski K."/>
            <person name="Schliwa M."/>
        </authorList>
    </citation>
    <scope>NUCLEOTIDE SEQUENCE [LARGE SCALE GENOMIC DNA]</scope>
</reference>
<evidence type="ECO:0000313" key="8">
    <source>
        <dbReference type="Proteomes" id="UP000023152"/>
    </source>
</evidence>
<dbReference type="GO" id="GO:0005509">
    <property type="term" value="F:calcium ion binding"/>
    <property type="evidence" value="ECO:0007669"/>
    <property type="project" value="InterPro"/>
</dbReference>
<dbReference type="OrthoDB" id="8118055at2759"/>
<feature type="non-terminal residue" evidence="7">
    <location>
        <position position="1"/>
    </location>
</feature>
<accession>X6NKA9</accession>
<keyword evidence="3" id="KW-0256">Endoplasmic reticulum</keyword>
<dbReference type="EC" id="3.2.1.-" evidence="6"/>
<name>X6NKA9_RETFI</name>
<dbReference type="InterPro" id="IPR001382">
    <property type="entry name" value="Glyco_hydro_47"/>
</dbReference>
<protein>
    <recommendedName>
        <fullName evidence="6">alpha-1,2-Mannosidase</fullName>
        <ecNumber evidence="6">3.2.1.-</ecNumber>
    </recommendedName>
</protein>
<dbReference type="Proteomes" id="UP000023152">
    <property type="component" value="Unassembled WGS sequence"/>
</dbReference>
<evidence type="ECO:0000313" key="7">
    <source>
        <dbReference type="EMBL" id="ETO26755.1"/>
    </source>
</evidence>
<dbReference type="SUPFAM" id="SSF48225">
    <property type="entry name" value="Seven-hairpin glycosidases"/>
    <property type="match status" value="1"/>
</dbReference>
<dbReference type="PANTHER" id="PTHR45679">
    <property type="entry name" value="ER DEGRADATION-ENHANCING ALPHA-MANNOSIDASE-LIKE PROTEIN 2"/>
    <property type="match status" value="1"/>
</dbReference>
<dbReference type="Gene3D" id="1.50.10.10">
    <property type="match status" value="1"/>
</dbReference>
<evidence type="ECO:0000256" key="4">
    <source>
        <dbReference type="ARBA" id="ARBA00023180"/>
    </source>
</evidence>
<evidence type="ECO:0000256" key="2">
    <source>
        <dbReference type="ARBA" id="ARBA00007658"/>
    </source>
</evidence>
<dbReference type="InterPro" id="IPR044674">
    <property type="entry name" value="EDEM1/2/3"/>
</dbReference>
<keyword evidence="4" id="KW-0325">Glycoprotein</keyword>
<dbReference type="GO" id="GO:0004571">
    <property type="term" value="F:mannosyl-oligosaccharide 1,2-alpha-mannosidase activity"/>
    <property type="evidence" value="ECO:0007669"/>
    <property type="project" value="InterPro"/>
</dbReference>
<gene>
    <name evidence="7" type="ORF">RFI_10381</name>
</gene>
<dbReference type="Pfam" id="PF01532">
    <property type="entry name" value="Glyco_hydro_47"/>
    <property type="match status" value="1"/>
</dbReference>
<dbReference type="InterPro" id="IPR012341">
    <property type="entry name" value="6hp_glycosidase-like_sf"/>
</dbReference>
<organism evidence="7 8">
    <name type="scientific">Reticulomyxa filosa</name>
    <dbReference type="NCBI Taxonomy" id="46433"/>
    <lineage>
        <taxon>Eukaryota</taxon>
        <taxon>Sar</taxon>
        <taxon>Rhizaria</taxon>
        <taxon>Retaria</taxon>
        <taxon>Foraminifera</taxon>
        <taxon>Monothalamids</taxon>
        <taxon>Reticulomyxidae</taxon>
        <taxon>Reticulomyxa</taxon>
    </lineage>
</organism>
<evidence type="ECO:0000256" key="1">
    <source>
        <dbReference type="ARBA" id="ARBA00004240"/>
    </source>
</evidence>
<comment type="subcellular location">
    <subcellularLocation>
        <location evidence="1">Endoplasmic reticulum</location>
    </subcellularLocation>
</comment>
<dbReference type="GO" id="GO:0016020">
    <property type="term" value="C:membrane"/>
    <property type="evidence" value="ECO:0007669"/>
    <property type="project" value="InterPro"/>
</dbReference>
<dbReference type="InterPro" id="IPR036026">
    <property type="entry name" value="Seven-hairpin_glycosidases"/>
</dbReference>
<keyword evidence="6" id="KW-0378">Hydrolase</keyword>
<feature type="binding site" evidence="5">
    <location>
        <position position="342"/>
    </location>
    <ligand>
        <name>Ca(2+)</name>
        <dbReference type="ChEBI" id="CHEBI:29108"/>
    </ligand>
</feature>
<evidence type="ECO:0000256" key="3">
    <source>
        <dbReference type="ARBA" id="ARBA00022824"/>
    </source>
</evidence>
<dbReference type="AlphaFoldDB" id="X6NKA9"/>
<evidence type="ECO:0000256" key="5">
    <source>
        <dbReference type="PIRSR" id="PIRSR601382-2"/>
    </source>
</evidence>
<dbReference type="EMBL" id="ASPP01007660">
    <property type="protein sequence ID" value="ETO26755.1"/>
    <property type="molecule type" value="Genomic_DNA"/>
</dbReference>
<dbReference type="GO" id="GO:0044322">
    <property type="term" value="C:endoplasmic reticulum quality control compartment"/>
    <property type="evidence" value="ECO:0007669"/>
    <property type="project" value="GOC"/>
</dbReference>
<keyword evidence="5" id="KW-0479">Metal-binding</keyword>
<proteinExistence type="inferred from homology"/>